<feature type="region of interest" description="Disordered" evidence="1">
    <location>
        <begin position="436"/>
        <end position="460"/>
    </location>
</feature>
<evidence type="ECO:0000256" key="1">
    <source>
        <dbReference type="SAM" id="MobiDB-lite"/>
    </source>
</evidence>
<reference evidence="3" key="1">
    <citation type="submission" date="2015-09" db="EMBL/GenBank/DDBJ databases">
        <authorList>
            <consortium name="Pathogen Informatics"/>
        </authorList>
    </citation>
    <scope>NUCLEOTIDE SEQUENCE [LARGE SCALE GENOMIC DNA]</scope>
    <source>
        <strain evidence="3">Lake Konstanz</strain>
    </source>
</reference>
<feature type="compositionally biased region" description="Low complexity" evidence="1">
    <location>
        <begin position="626"/>
        <end position="637"/>
    </location>
</feature>
<protein>
    <submittedName>
        <fullName evidence="2">Uncharacterized protein</fullName>
    </submittedName>
</protein>
<feature type="region of interest" description="Disordered" evidence="1">
    <location>
        <begin position="1"/>
        <end position="82"/>
    </location>
</feature>
<dbReference type="AlphaFoldDB" id="A0A0S4JB99"/>
<organism evidence="2 3">
    <name type="scientific">Bodo saltans</name>
    <name type="common">Flagellated protozoan</name>
    <dbReference type="NCBI Taxonomy" id="75058"/>
    <lineage>
        <taxon>Eukaryota</taxon>
        <taxon>Discoba</taxon>
        <taxon>Euglenozoa</taxon>
        <taxon>Kinetoplastea</taxon>
        <taxon>Metakinetoplastina</taxon>
        <taxon>Eubodonida</taxon>
        <taxon>Bodonidae</taxon>
        <taxon>Bodo</taxon>
    </lineage>
</organism>
<feature type="compositionally biased region" description="Low complexity" evidence="1">
    <location>
        <begin position="12"/>
        <end position="33"/>
    </location>
</feature>
<feature type="compositionally biased region" description="Pro residues" evidence="1">
    <location>
        <begin position="545"/>
        <end position="555"/>
    </location>
</feature>
<evidence type="ECO:0000313" key="3">
    <source>
        <dbReference type="Proteomes" id="UP000051952"/>
    </source>
</evidence>
<gene>
    <name evidence="2" type="ORF">BSAL_09740</name>
</gene>
<feature type="compositionally biased region" description="Polar residues" evidence="1">
    <location>
        <begin position="522"/>
        <end position="542"/>
    </location>
</feature>
<keyword evidence="3" id="KW-1185">Reference proteome</keyword>
<feature type="region of interest" description="Disordered" evidence="1">
    <location>
        <begin position="264"/>
        <end position="294"/>
    </location>
</feature>
<feature type="compositionally biased region" description="Low complexity" evidence="1">
    <location>
        <begin position="386"/>
        <end position="396"/>
    </location>
</feature>
<sequence>MSSRQWGSPGGSSSVSDRTTDSWSSSDSSSSYHSSDDCYQNDYEHHHHHGVITTDRRPPKSAVAPQHHRRGVDDSRNSWSSNEPRLQFATDVPSENVVYDMLLAAEAARMVDVERRKVLREEARMVASSHHLTPRERDMIVFRLRKRLHGGSSPLDNENDDEYVRGGTALSYVVHHLSPKGAAHSSSSVSSPSTISDTTTSSASPPMASPEALDRYVARRRARRHHRNEDDQVSSSYTEERRQLLLNGPEDDTRRQYNSTGASTIGVARKARHANPHEIVSNVSDRDRVSRSTSLQNAPDVKVVTYATPFSPFGSTVTRVGNDPQAVRRHLEGQQVEVALVPVLRDSTVSTHTRPHHNEHRTAQPLTMNHMVPQTKQEQLDPPLQSQPYRGQQQQHGGRGSSPLVVEFSEEVEEMRQSVTSADHPHLDQSIVSRADTSTTSQPALVHSSVSTTKAATSTTNANAVAAVEVVQSRLYETRSTSGDYVEGYDKRFSRNDFAIVDTLAIVPPSTVTEVKHKISEQQRTTRSTPLPSRSVSTASTSAPPVEPPPPPPEAPRAALYREQSVDAAVHVVTTVVAEVGCQHDPHFGASTKSTETSTIATKSRGIDTDEHRHVSVGVNVSSPRTSAQGTSTAATGVDTSSLAHEDSVLQAAAAAAQRAALSARDVSPTPERTPPPMPTPHDLHRGGSTAYAFMSPIPFKGLRGFPLGHHHERREFRGPITPLGRKTPPRERNHVNSPPHQRGISPAATTTSRGSVSRPADEAHDRRIALKCVKHAVFGDFSRSLDFREKTGMTLKEARGWYDAMCEGDCEWGSTGVYRQYPQQHPSDDVVVNPCSRLDMLVQAAMAEVVRGGGCMEWSTWFAGISRRRVEEALERFSDVFAQKAKQYQWNTSTTTYVVDSSSGGLLMRVPASRVDAVASVLY</sequence>
<feature type="region of interest" description="Disordered" evidence="1">
    <location>
        <begin position="660"/>
        <end position="686"/>
    </location>
</feature>
<feature type="region of interest" description="Disordered" evidence="1">
    <location>
        <begin position="621"/>
        <end position="640"/>
    </location>
</feature>
<feature type="compositionally biased region" description="Low complexity" evidence="1">
    <location>
        <begin position="660"/>
        <end position="671"/>
    </location>
</feature>
<feature type="region of interest" description="Disordered" evidence="1">
    <location>
        <begin position="375"/>
        <end position="402"/>
    </location>
</feature>
<feature type="region of interest" description="Disordered" evidence="1">
    <location>
        <begin position="712"/>
        <end position="762"/>
    </location>
</feature>
<dbReference type="VEuPathDB" id="TriTrypDB:BSAL_09740"/>
<evidence type="ECO:0000313" key="2">
    <source>
        <dbReference type="EMBL" id="CUG87359.1"/>
    </source>
</evidence>
<accession>A0A0S4JB99</accession>
<proteinExistence type="predicted"/>
<dbReference type="EMBL" id="CYKH01001501">
    <property type="protein sequence ID" value="CUG87359.1"/>
    <property type="molecule type" value="Genomic_DNA"/>
</dbReference>
<feature type="region of interest" description="Disordered" evidence="1">
    <location>
        <begin position="180"/>
        <end position="211"/>
    </location>
</feature>
<name>A0A0S4JB99_BODSA</name>
<feature type="compositionally biased region" description="Low complexity" evidence="1">
    <location>
        <begin position="448"/>
        <end position="460"/>
    </location>
</feature>
<dbReference type="Proteomes" id="UP000051952">
    <property type="component" value="Unassembled WGS sequence"/>
</dbReference>
<feature type="region of interest" description="Disordered" evidence="1">
    <location>
        <begin position="514"/>
        <end position="557"/>
    </location>
</feature>
<feature type="region of interest" description="Disordered" evidence="1">
    <location>
        <begin position="349"/>
        <end position="368"/>
    </location>
</feature>